<comment type="caution">
    <text evidence="7">The sequence shown here is derived from an EMBL/GenBank/DDBJ whole genome shotgun (WGS) entry which is preliminary data.</text>
</comment>
<dbReference type="Pfam" id="PF04055">
    <property type="entry name" value="Radical_SAM"/>
    <property type="match status" value="1"/>
</dbReference>
<dbReference type="Proteomes" id="UP000478148">
    <property type="component" value="Unassembled WGS sequence"/>
</dbReference>
<comment type="cofactor">
    <cofactor evidence="1">
        <name>[4Fe-4S] cluster</name>
        <dbReference type="ChEBI" id="CHEBI:49883"/>
    </cofactor>
</comment>
<gene>
    <name evidence="7" type="ORF">ENC19_16745</name>
</gene>
<dbReference type="SFLD" id="SFLDG01082">
    <property type="entry name" value="B12-binding_domain_containing"/>
    <property type="match status" value="1"/>
</dbReference>
<dbReference type="SFLD" id="SFLDS00029">
    <property type="entry name" value="Radical_SAM"/>
    <property type="match status" value="1"/>
</dbReference>
<dbReference type="PANTHER" id="PTHR43409">
    <property type="entry name" value="ANAEROBIC MAGNESIUM-PROTOPORPHYRIN IX MONOMETHYL ESTER CYCLASE-RELATED"/>
    <property type="match status" value="1"/>
</dbReference>
<keyword evidence="8" id="KW-1185">Reference proteome</keyword>
<dbReference type="GO" id="GO:0003824">
    <property type="term" value="F:catalytic activity"/>
    <property type="evidence" value="ECO:0007669"/>
    <property type="project" value="InterPro"/>
</dbReference>
<accession>A0A6M1L4L2</accession>
<evidence type="ECO:0000256" key="1">
    <source>
        <dbReference type="ARBA" id="ARBA00001966"/>
    </source>
</evidence>
<dbReference type="PANTHER" id="PTHR43409:SF7">
    <property type="entry name" value="BLL1977 PROTEIN"/>
    <property type="match status" value="1"/>
</dbReference>
<organism evidence="7 8">
    <name type="scientific">Verrucosispora sioxanthis</name>
    <dbReference type="NCBI Taxonomy" id="2499994"/>
    <lineage>
        <taxon>Bacteria</taxon>
        <taxon>Bacillati</taxon>
        <taxon>Actinomycetota</taxon>
        <taxon>Actinomycetes</taxon>
        <taxon>Micromonosporales</taxon>
        <taxon>Micromonosporaceae</taxon>
        <taxon>Micromonospora</taxon>
    </lineage>
</organism>
<evidence type="ECO:0000259" key="6">
    <source>
        <dbReference type="PROSITE" id="PS51918"/>
    </source>
</evidence>
<keyword evidence="2" id="KW-0949">S-adenosyl-L-methionine</keyword>
<dbReference type="AlphaFoldDB" id="A0A6M1L4L2"/>
<feature type="domain" description="Radical SAM core" evidence="6">
    <location>
        <begin position="254"/>
        <end position="478"/>
    </location>
</feature>
<keyword evidence="3" id="KW-0479">Metal-binding</keyword>
<dbReference type="CDD" id="cd01335">
    <property type="entry name" value="Radical_SAM"/>
    <property type="match status" value="1"/>
</dbReference>
<keyword evidence="5" id="KW-0411">Iron-sulfur</keyword>
<protein>
    <submittedName>
        <fullName evidence="7">Radical SAM protein</fullName>
    </submittedName>
</protein>
<dbReference type="InterPro" id="IPR007197">
    <property type="entry name" value="rSAM"/>
</dbReference>
<sequence>MPHSALPLLKGYITRHSQHSVTCHDLNIEFFRDLVIGSSLGPDLARFRKRLHSAPDAAAGIKVAFEFDRWLKACFKSWAVVNPGYALTLRSLGTPYDRRDIQQIREFMDVGSTPFDGLFDRLLNSLEGRAVGINLSVEDQILPAFRLATLVKRHFPDAVVVWGGSLLSRLYPIVEGAFGDVWDYLVRREGEEPLLAILDSVENGRPLTRSDDRIVTKSSAGGAVMVAPFVTNAVTAIDETGDGEYSDYQVENYVSLVPILPVLASRKCYWGRCKFCTIHESWDPRFRTRAASAVCDEISSLVSKYGVRYFRFVDEAIPPDLIRSMLPRLKEMGIEFEVYAIAEARFRNEAFVSELGAAGCRQAYFGLESADEAAIASMGKRINQVRHYSEIFSNCARAGVHVYVYTLFGYPGSSAEAEERTVRFILSEPALHSVTIASFVPVTGSPYAEINRDSLVHTGRFTEDYEQATCGSAELDIAAKGREAAESAIESIYGERRDLALTAALNDEMRLALSSRYGPDFARTVHCDELEFLDQIVNAGKQLMSRERVARVLDVDDDW</sequence>
<dbReference type="InterPro" id="IPR023404">
    <property type="entry name" value="rSAM_horseshoe"/>
</dbReference>
<dbReference type="PROSITE" id="PS51918">
    <property type="entry name" value="RADICAL_SAM"/>
    <property type="match status" value="1"/>
</dbReference>
<dbReference type="RefSeq" id="WP_164448096.1">
    <property type="nucleotide sequence ID" value="NZ_SAIY01000005.1"/>
</dbReference>
<dbReference type="EMBL" id="SAIY01000005">
    <property type="protein sequence ID" value="NGM14201.1"/>
    <property type="molecule type" value="Genomic_DNA"/>
</dbReference>
<dbReference type="Gene3D" id="3.80.30.20">
    <property type="entry name" value="tm_1862 like domain"/>
    <property type="match status" value="1"/>
</dbReference>
<proteinExistence type="predicted"/>
<dbReference type="GO" id="GO:0051536">
    <property type="term" value="F:iron-sulfur cluster binding"/>
    <property type="evidence" value="ECO:0007669"/>
    <property type="project" value="UniProtKB-KW"/>
</dbReference>
<dbReference type="SUPFAM" id="SSF102114">
    <property type="entry name" value="Radical SAM enzymes"/>
    <property type="match status" value="1"/>
</dbReference>
<evidence type="ECO:0000256" key="5">
    <source>
        <dbReference type="ARBA" id="ARBA00023014"/>
    </source>
</evidence>
<dbReference type="GO" id="GO:0005829">
    <property type="term" value="C:cytosol"/>
    <property type="evidence" value="ECO:0007669"/>
    <property type="project" value="TreeGrafter"/>
</dbReference>
<keyword evidence="4" id="KW-0408">Iron</keyword>
<dbReference type="GO" id="GO:0046872">
    <property type="term" value="F:metal ion binding"/>
    <property type="evidence" value="ECO:0007669"/>
    <property type="project" value="UniProtKB-KW"/>
</dbReference>
<evidence type="ECO:0000256" key="4">
    <source>
        <dbReference type="ARBA" id="ARBA00023004"/>
    </source>
</evidence>
<evidence type="ECO:0000256" key="3">
    <source>
        <dbReference type="ARBA" id="ARBA00022723"/>
    </source>
</evidence>
<evidence type="ECO:0000313" key="7">
    <source>
        <dbReference type="EMBL" id="NGM14201.1"/>
    </source>
</evidence>
<evidence type="ECO:0000256" key="2">
    <source>
        <dbReference type="ARBA" id="ARBA00022691"/>
    </source>
</evidence>
<reference evidence="7 8" key="1">
    <citation type="submission" date="2020-02" db="EMBL/GenBank/DDBJ databases">
        <title>Draft Genome Sequence of Verrucosispora sp. Strain CWR15, Isolated from Gulf of Mexico Sponge.</title>
        <authorList>
            <person name="Kennedy S.J."/>
            <person name="Cella E."/>
            <person name="Azarian T."/>
            <person name="Baker B.J."/>
            <person name="Shaw L.N."/>
        </authorList>
    </citation>
    <scope>NUCLEOTIDE SEQUENCE [LARGE SCALE GENOMIC DNA]</scope>
    <source>
        <strain evidence="7 8">CWR15</strain>
    </source>
</reference>
<name>A0A6M1L4L2_9ACTN</name>
<dbReference type="SMART" id="SM00729">
    <property type="entry name" value="Elp3"/>
    <property type="match status" value="1"/>
</dbReference>
<dbReference type="InterPro" id="IPR058240">
    <property type="entry name" value="rSAM_sf"/>
</dbReference>
<dbReference type="InterPro" id="IPR051198">
    <property type="entry name" value="BchE-like"/>
</dbReference>
<dbReference type="InterPro" id="IPR006638">
    <property type="entry name" value="Elp3/MiaA/NifB-like_rSAM"/>
</dbReference>
<evidence type="ECO:0000313" key="8">
    <source>
        <dbReference type="Proteomes" id="UP000478148"/>
    </source>
</evidence>